<proteinExistence type="predicted"/>
<dbReference type="EMBL" id="JAPDRN010000092">
    <property type="protein sequence ID" value="KAJ9624676.1"/>
    <property type="molecule type" value="Genomic_DNA"/>
</dbReference>
<keyword evidence="1" id="KW-0812">Transmembrane</keyword>
<feature type="transmembrane region" description="Helical" evidence="1">
    <location>
        <begin position="75"/>
        <end position="93"/>
    </location>
</feature>
<keyword evidence="1" id="KW-0472">Membrane</keyword>
<gene>
    <name evidence="2" type="ORF">H2204_010715</name>
</gene>
<comment type="caution">
    <text evidence="2">The sequence shown here is derived from an EMBL/GenBank/DDBJ whole genome shotgun (WGS) entry which is preliminary data.</text>
</comment>
<sequence>MFCSGAPSSRKGRSMQRSIICPHCHTNSNYGVTVCVGCQAEVHYGAPKEAHLLVIVAAIICGAFVGSHVQATAGWVTGGVVLVAGMWAISQLFRDRVVFKRVYRTR</sequence>
<keyword evidence="1" id="KW-1133">Transmembrane helix</keyword>
<organism evidence="2">
    <name type="scientific">Knufia peltigerae</name>
    <dbReference type="NCBI Taxonomy" id="1002370"/>
    <lineage>
        <taxon>Eukaryota</taxon>
        <taxon>Fungi</taxon>
        <taxon>Dikarya</taxon>
        <taxon>Ascomycota</taxon>
        <taxon>Pezizomycotina</taxon>
        <taxon>Eurotiomycetes</taxon>
        <taxon>Chaetothyriomycetidae</taxon>
        <taxon>Chaetothyriales</taxon>
        <taxon>Trichomeriaceae</taxon>
        <taxon>Knufia</taxon>
    </lineage>
</organism>
<protein>
    <recommendedName>
        <fullName evidence="3">Transmembrane protein</fullName>
    </recommendedName>
</protein>
<dbReference type="AlphaFoldDB" id="A0AA39CTW3"/>
<evidence type="ECO:0000256" key="1">
    <source>
        <dbReference type="SAM" id="Phobius"/>
    </source>
</evidence>
<accession>A0AA39CTW3</accession>
<evidence type="ECO:0000313" key="2">
    <source>
        <dbReference type="EMBL" id="KAJ9624676.1"/>
    </source>
</evidence>
<name>A0AA39CTW3_9EURO</name>
<reference evidence="2" key="1">
    <citation type="submission" date="2022-10" db="EMBL/GenBank/DDBJ databases">
        <title>Culturing micro-colonial fungi from biological soil crusts in the Mojave desert and describing Neophaeococcomyces mojavensis, and introducing the new genera and species Taxawa tesnikishii.</title>
        <authorList>
            <person name="Kurbessoian T."/>
            <person name="Stajich J.E."/>
        </authorList>
    </citation>
    <scope>NUCLEOTIDE SEQUENCE</scope>
    <source>
        <strain evidence="2">TK_35</strain>
    </source>
</reference>
<evidence type="ECO:0008006" key="3">
    <source>
        <dbReference type="Google" id="ProtNLM"/>
    </source>
</evidence>
<feature type="transmembrane region" description="Helical" evidence="1">
    <location>
        <begin position="50"/>
        <end position="69"/>
    </location>
</feature>